<dbReference type="GO" id="GO:0043565">
    <property type="term" value="F:sequence-specific DNA binding"/>
    <property type="evidence" value="ECO:0007669"/>
    <property type="project" value="InterPro"/>
</dbReference>
<accession>A0A3B0REX4</accession>
<sequence length="217" mass="24638">MTQTLLAQWHTTPEEDTIATVMPDGCRDLIMRTSQGEKPQWFISSLEDHTYTVSIQSGVFMKGFRLKPGARIDEQRLLASVQNQDYDDQGLCDRINSFSFLSRSVVEALDCLACDAGSVACAAAELGVSQRSLQRLLFRETGRSPSYWMLLARVRQTARSMLEPFLQRSSLAEIALMHGYADQAHMSREFMRWLNISPAKLRRGSEPFYQLNERGYG</sequence>
<keyword evidence="3" id="KW-0804">Transcription</keyword>
<keyword evidence="1" id="KW-0805">Transcription regulation</keyword>
<evidence type="ECO:0000256" key="2">
    <source>
        <dbReference type="ARBA" id="ARBA00023125"/>
    </source>
</evidence>
<dbReference type="Gene3D" id="1.10.10.60">
    <property type="entry name" value="Homeodomain-like"/>
    <property type="match status" value="1"/>
</dbReference>
<keyword evidence="2" id="KW-0238">DNA-binding</keyword>
<reference evidence="5" key="1">
    <citation type="submission" date="2018-06" db="EMBL/GenBank/DDBJ databases">
        <authorList>
            <person name="Zhirakovskaya E."/>
        </authorList>
    </citation>
    <scope>NUCLEOTIDE SEQUENCE</scope>
</reference>
<proteinExistence type="predicted"/>
<gene>
    <name evidence="5" type="ORF">MNBD_ALPHA05-2158</name>
</gene>
<dbReference type="AlphaFoldDB" id="A0A3B0REX4"/>
<dbReference type="SMART" id="SM00342">
    <property type="entry name" value="HTH_ARAC"/>
    <property type="match status" value="1"/>
</dbReference>
<evidence type="ECO:0000259" key="4">
    <source>
        <dbReference type="PROSITE" id="PS01124"/>
    </source>
</evidence>
<dbReference type="EMBL" id="UOEH01000075">
    <property type="protein sequence ID" value="VAV91924.1"/>
    <property type="molecule type" value="Genomic_DNA"/>
</dbReference>
<evidence type="ECO:0000313" key="5">
    <source>
        <dbReference type="EMBL" id="VAV91924.1"/>
    </source>
</evidence>
<dbReference type="GO" id="GO:0003700">
    <property type="term" value="F:DNA-binding transcription factor activity"/>
    <property type="evidence" value="ECO:0007669"/>
    <property type="project" value="InterPro"/>
</dbReference>
<protein>
    <submittedName>
        <fullName evidence="5">Transcriptional regulator, AraC family</fullName>
    </submittedName>
</protein>
<dbReference type="InterPro" id="IPR050204">
    <property type="entry name" value="AraC_XylS_family_regulators"/>
</dbReference>
<dbReference type="InterPro" id="IPR009057">
    <property type="entry name" value="Homeodomain-like_sf"/>
</dbReference>
<dbReference type="PANTHER" id="PTHR46796">
    <property type="entry name" value="HTH-TYPE TRANSCRIPTIONAL ACTIVATOR RHAS-RELATED"/>
    <property type="match status" value="1"/>
</dbReference>
<name>A0A3B0REX4_9ZZZZ</name>
<feature type="domain" description="HTH araC/xylS-type" evidence="4">
    <location>
        <begin position="103"/>
        <end position="204"/>
    </location>
</feature>
<dbReference type="PROSITE" id="PS01124">
    <property type="entry name" value="HTH_ARAC_FAMILY_2"/>
    <property type="match status" value="1"/>
</dbReference>
<organism evidence="5">
    <name type="scientific">hydrothermal vent metagenome</name>
    <dbReference type="NCBI Taxonomy" id="652676"/>
    <lineage>
        <taxon>unclassified sequences</taxon>
        <taxon>metagenomes</taxon>
        <taxon>ecological metagenomes</taxon>
    </lineage>
</organism>
<dbReference type="InterPro" id="IPR018060">
    <property type="entry name" value="HTH_AraC"/>
</dbReference>
<evidence type="ECO:0000256" key="3">
    <source>
        <dbReference type="ARBA" id="ARBA00023163"/>
    </source>
</evidence>
<dbReference type="Pfam" id="PF12833">
    <property type="entry name" value="HTH_18"/>
    <property type="match status" value="1"/>
</dbReference>
<dbReference type="SUPFAM" id="SSF46689">
    <property type="entry name" value="Homeodomain-like"/>
    <property type="match status" value="1"/>
</dbReference>
<evidence type="ECO:0000256" key="1">
    <source>
        <dbReference type="ARBA" id="ARBA00023015"/>
    </source>
</evidence>